<evidence type="ECO:0000256" key="1">
    <source>
        <dbReference type="SAM" id="MobiDB-lite"/>
    </source>
</evidence>
<proteinExistence type="predicted"/>
<feature type="compositionally biased region" description="Basic and acidic residues" evidence="1">
    <location>
        <begin position="102"/>
        <end position="114"/>
    </location>
</feature>
<evidence type="ECO:0000313" key="3">
    <source>
        <dbReference type="Proteomes" id="UP000010478"/>
    </source>
</evidence>
<organism evidence="2 3">
    <name type="scientific">Phormidium nigroviride PCC 7112</name>
    <dbReference type="NCBI Taxonomy" id="179408"/>
    <lineage>
        <taxon>Bacteria</taxon>
        <taxon>Bacillati</taxon>
        <taxon>Cyanobacteriota</taxon>
        <taxon>Cyanophyceae</taxon>
        <taxon>Oscillatoriophycideae</taxon>
        <taxon>Oscillatoriales</taxon>
        <taxon>Oscillatoriaceae</taxon>
        <taxon>Phormidium</taxon>
    </lineage>
</organism>
<feature type="region of interest" description="Disordered" evidence="1">
    <location>
        <begin position="67"/>
        <end position="115"/>
    </location>
</feature>
<sequence>MKWLTPEEAVAAANLSVTSEQLIEYTIQPEDEETIEEKFQKIGLLFDRDRWQAKKHYLGLLSPAKVKKPVATESSTSASDSESIDDDNWAEEDEENAVSETEESHNLQSEHQEEPYILEKCTVEVHLRFKPDDGHPDGRIVIISASSHRDFPVSEKIRESSLGELPPPLKELLKELVADFPNCQVRRQIANARNQKKRSANPNKPGSEASSTTTSTTSTESKTTGTQLTLFGI</sequence>
<feature type="compositionally biased region" description="Low complexity" evidence="1">
    <location>
        <begin position="71"/>
        <end position="81"/>
    </location>
</feature>
<dbReference type="HOGENOM" id="CLU_1188993_0_0_3"/>
<keyword evidence="2" id="KW-0614">Plasmid</keyword>
<protein>
    <submittedName>
        <fullName evidence="2">Uncharacterized protein</fullName>
    </submittedName>
</protein>
<dbReference type="KEGG" id="oni:Osc7112_6434"/>
<dbReference type="AlphaFoldDB" id="K9VSP1"/>
<feature type="compositionally biased region" description="Low complexity" evidence="1">
    <location>
        <begin position="206"/>
        <end position="226"/>
    </location>
</feature>
<dbReference type="OrthoDB" id="582445at2"/>
<dbReference type="EMBL" id="CP003615">
    <property type="protein sequence ID" value="AFZ10584.1"/>
    <property type="molecule type" value="Genomic_DNA"/>
</dbReference>
<gene>
    <name evidence="2" type="ORF">Osc7112_6434</name>
</gene>
<evidence type="ECO:0000313" key="2">
    <source>
        <dbReference type="EMBL" id="AFZ10584.1"/>
    </source>
</evidence>
<accession>K9VSP1</accession>
<feature type="region of interest" description="Disordered" evidence="1">
    <location>
        <begin position="190"/>
        <end position="233"/>
    </location>
</feature>
<dbReference type="Proteomes" id="UP000010478">
    <property type="component" value="Plasmid pOSC7112.01"/>
</dbReference>
<name>K9VSP1_9CYAN</name>
<dbReference type="RefSeq" id="WP_015211756.1">
    <property type="nucleotide sequence ID" value="NC_019763.1"/>
</dbReference>
<geneLocation type="plasmid" evidence="2 3">
    <name>pOSC7112.01</name>
</geneLocation>
<reference evidence="2 3" key="1">
    <citation type="submission" date="2012-05" db="EMBL/GenBank/DDBJ databases">
        <title>Finished plasmid 1 of genome of Oscillatoria sp. PCC 7112.</title>
        <authorList>
            <consortium name="US DOE Joint Genome Institute"/>
            <person name="Gugger M."/>
            <person name="Coursin T."/>
            <person name="Rippka R."/>
            <person name="Tandeau De Marsac N."/>
            <person name="Huntemann M."/>
            <person name="Wei C.-L."/>
            <person name="Han J."/>
            <person name="Detter J.C."/>
            <person name="Han C."/>
            <person name="Tapia R."/>
            <person name="Davenport K."/>
            <person name="Daligault H."/>
            <person name="Erkkila T."/>
            <person name="Gu W."/>
            <person name="Munk A.C.C."/>
            <person name="Teshima H."/>
            <person name="Xu Y."/>
            <person name="Chain P."/>
            <person name="Chen A."/>
            <person name="Krypides N."/>
            <person name="Mavromatis K."/>
            <person name="Markowitz V."/>
            <person name="Szeto E."/>
            <person name="Ivanova N."/>
            <person name="Mikhailova N."/>
            <person name="Ovchinnikova G."/>
            <person name="Pagani I."/>
            <person name="Pati A."/>
            <person name="Goodwin L."/>
            <person name="Peters L."/>
            <person name="Pitluck S."/>
            <person name="Woyke T."/>
            <person name="Kerfeld C."/>
        </authorList>
    </citation>
    <scope>NUCLEOTIDE SEQUENCE [LARGE SCALE GENOMIC DNA]</scope>
    <source>
        <strain evidence="2 3">PCC 7112</strain>
        <plasmid evidence="2 3">pOSC7112.01</plasmid>
    </source>
</reference>
<feature type="compositionally biased region" description="Acidic residues" evidence="1">
    <location>
        <begin position="82"/>
        <end position="101"/>
    </location>
</feature>
<keyword evidence="3" id="KW-1185">Reference proteome</keyword>